<dbReference type="PANTHER" id="PTHR11022">
    <property type="entry name" value="PEPTIDOGLYCAN RECOGNITION PROTEIN"/>
    <property type="match status" value="1"/>
</dbReference>
<dbReference type="SUPFAM" id="SSF55846">
    <property type="entry name" value="N-acetylmuramoyl-L-alanine amidase-like"/>
    <property type="match status" value="1"/>
</dbReference>
<keyword evidence="4" id="KW-0378">Hydrolase</keyword>
<dbReference type="InterPro" id="IPR015510">
    <property type="entry name" value="PGRP"/>
</dbReference>
<dbReference type="Gene3D" id="3.40.80.10">
    <property type="entry name" value="Peptidoglycan recognition protein-like"/>
    <property type="match status" value="1"/>
</dbReference>
<feature type="region of interest" description="Disordered" evidence="2">
    <location>
        <begin position="315"/>
        <end position="336"/>
    </location>
</feature>
<proteinExistence type="inferred from homology"/>
<dbReference type="RefSeq" id="WP_305998890.1">
    <property type="nucleotide sequence ID" value="NZ_JASNFN010000004.1"/>
</dbReference>
<evidence type="ECO:0000313" key="5">
    <source>
        <dbReference type="Proteomes" id="UP001233673"/>
    </source>
</evidence>
<dbReference type="Pfam" id="PF01510">
    <property type="entry name" value="Amidase_2"/>
    <property type="match status" value="1"/>
</dbReference>
<dbReference type="EMBL" id="JASNFN010000004">
    <property type="protein sequence ID" value="MDP5182188.1"/>
    <property type="molecule type" value="Genomic_DNA"/>
</dbReference>
<evidence type="ECO:0000256" key="1">
    <source>
        <dbReference type="ARBA" id="ARBA00007553"/>
    </source>
</evidence>
<dbReference type="Proteomes" id="UP001233673">
    <property type="component" value="Unassembled WGS sequence"/>
</dbReference>
<dbReference type="PANTHER" id="PTHR11022:SF41">
    <property type="entry name" value="PEPTIDOGLYCAN-RECOGNITION PROTEIN LC-RELATED"/>
    <property type="match status" value="1"/>
</dbReference>
<evidence type="ECO:0000259" key="3">
    <source>
        <dbReference type="SMART" id="SM00701"/>
    </source>
</evidence>
<gene>
    <name evidence="4" type="ORF">QOZ88_06025</name>
</gene>
<dbReference type="InterPro" id="IPR002502">
    <property type="entry name" value="Amidase_domain"/>
</dbReference>
<name>A0ABT9I9C9_9ACTN</name>
<comment type="similarity">
    <text evidence="1">Belongs to the N-acetylmuramoyl-L-alanine amidase 2 family.</text>
</comment>
<feature type="domain" description="Peptidoglycan recognition protein family" evidence="3">
    <location>
        <begin position="8"/>
        <end position="151"/>
    </location>
</feature>
<evidence type="ECO:0000256" key="2">
    <source>
        <dbReference type="SAM" id="MobiDB-lite"/>
    </source>
</evidence>
<dbReference type="EC" id="3.5.1.28" evidence="4"/>
<accession>A0ABT9I9C9</accession>
<dbReference type="CDD" id="cd06583">
    <property type="entry name" value="PGRP"/>
    <property type="match status" value="1"/>
</dbReference>
<keyword evidence="5" id="KW-1185">Reference proteome</keyword>
<comment type="caution">
    <text evidence="4">The sequence shown here is derived from an EMBL/GenBank/DDBJ whole genome shotgun (WGS) entry which is preliminary data.</text>
</comment>
<dbReference type="InterPro" id="IPR006619">
    <property type="entry name" value="PGRP_domain_met/bac"/>
</dbReference>
<evidence type="ECO:0000313" key="4">
    <source>
        <dbReference type="EMBL" id="MDP5182188.1"/>
    </source>
</evidence>
<organism evidence="4 5">
    <name type="scientific">Blastococcus carthaginiensis</name>
    <dbReference type="NCBI Taxonomy" id="3050034"/>
    <lineage>
        <taxon>Bacteria</taxon>
        <taxon>Bacillati</taxon>
        <taxon>Actinomycetota</taxon>
        <taxon>Actinomycetes</taxon>
        <taxon>Geodermatophilales</taxon>
        <taxon>Geodermatophilaceae</taxon>
        <taxon>Blastococcus</taxon>
    </lineage>
</organism>
<dbReference type="GO" id="GO:0008745">
    <property type="term" value="F:N-acetylmuramoyl-L-alanine amidase activity"/>
    <property type="evidence" value="ECO:0007669"/>
    <property type="project" value="UniProtKB-EC"/>
</dbReference>
<sequence>MSAERRLMDIVSRAQWGARHEDGFGSAPLPAREVWLHHSVTVAPDLVAPFDDEDQAMRTLERIGEQRFGRGISYTFAVMPTGRVYEGHGVARQGAHTGGRNSIARAIVLVGNYDTTPPTPAQVESTARLLVHGHRQGWWSAARLAGGHQQAPGASTACPGRHAMAAIRQINDRAAALLAGAPPLQEDDMPRYLDWSPEDRRALAMDIWRYADETVVNADNQHEPTWAIHRLVGIDRAVWQAKDAAEYAALGVDGRPHRDGRRSPLAELLTGGAVDGQLAEGVLAGVQPAAPGAPMDDEQLARVLARPEVAGAFARAFADEQDRRARDGDPATGPVT</sequence>
<protein>
    <submittedName>
        <fullName evidence="4">N-acetylmuramoyl-L-alanine amidase</fullName>
        <ecNumber evidence="4">3.5.1.28</ecNumber>
    </submittedName>
</protein>
<dbReference type="SMART" id="SM00701">
    <property type="entry name" value="PGRP"/>
    <property type="match status" value="1"/>
</dbReference>
<reference evidence="5" key="1">
    <citation type="submission" date="2023-05" db="EMBL/GenBank/DDBJ databases">
        <title>Draft genome of Pseudofrankia sp. BMG5.37.</title>
        <authorList>
            <person name="Gtari M."/>
            <person name="Ghodhbane F."/>
            <person name="Sbissi I."/>
        </authorList>
    </citation>
    <scope>NUCLEOTIDE SEQUENCE [LARGE SCALE GENOMIC DNA]</scope>
    <source>
        <strain evidence="5">BMG 814</strain>
    </source>
</reference>
<feature type="compositionally biased region" description="Basic and acidic residues" evidence="2">
    <location>
        <begin position="317"/>
        <end position="329"/>
    </location>
</feature>
<dbReference type="InterPro" id="IPR036505">
    <property type="entry name" value="Amidase/PGRP_sf"/>
</dbReference>